<dbReference type="Proteomes" id="UP000030744">
    <property type="component" value="Unassembled WGS sequence"/>
</dbReference>
<dbReference type="GeneID" id="25376364"/>
<accession>U6K9M6</accession>
<dbReference type="EMBL" id="HG684628">
    <property type="protein sequence ID" value="CDJ32887.1"/>
    <property type="molecule type" value="Genomic_DNA"/>
</dbReference>
<evidence type="ECO:0000313" key="3">
    <source>
        <dbReference type="Proteomes" id="UP000030744"/>
    </source>
</evidence>
<dbReference type="AlphaFoldDB" id="U6K9M6"/>
<name>U6K9M6_9EIME</name>
<reference evidence="2" key="2">
    <citation type="submission" date="2013-10" db="EMBL/GenBank/DDBJ databases">
        <authorList>
            <person name="Aslett M."/>
        </authorList>
    </citation>
    <scope>NUCLEOTIDE SEQUENCE [LARGE SCALE GENOMIC DNA]</scope>
    <source>
        <strain evidence="2">Houghton</strain>
    </source>
</reference>
<evidence type="ECO:0000313" key="2">
    <source>
        <dbReference type="EMBL" id="CDJ32887.1"/>
    </source>
</evidence>
<protein>
    <submittedName>
        <fullName evidence="2">Uncharacterized protein</fullName>
    </submittedName>
</protein>
<gene>
    <name evidence="2" type="ORF">EMH_0014040</name>
</gene>
<keyword evidence="3" id="KW-1185">Reference proteome</keyword>
<reference evidence="2" key="1">
    <citation type="submission" date="2013-10" db="EMBL/GenBank/DDBJ databases">
        <title>Genomic analysis of the causative agents of coccidiosis in chickens.</title>
        <authorList>
            <person name="Reid A.J."/>
            <person name="Blake D."/>
            <person name="Billington K."/>
            <person name="Browne H."/>
            <person name="Dunn M."/>
            <person name="Hung S."/>
            <person name="Kawahara F."/>
            <person name="Miranda-Saavedra D."/>
            <person name="Mourier T."/>
            <person name="Nagra H."/>
            <person name="Otto T.D."/>
            <person name="Rawlings N."/>
            <person name="Sanchez A."/>
            <person name="Sanders M."/>
            <person name="Subramaniam C."/>
            <person name="Tay Y."/>
            <person name="Dear P."/>
            <person name="Doerig C."/>
            <person name="Gruber A."/>
            <person name="Parkinson J."/>
            <person name="Shirley M."/>
            <person name="Wan K.L."/>
            <person name="Berriman M."/>
            <person name="Tomley F."/>
            <person name="Pain A."/>
        </authorList>
    </citation>
    <scope>NUCLEOTIDE SEQUENCE [LARGE SCALE GENOMIC DNA]</scope>
    <source>
        <strain evidence="2">Houghton</strain>
    </source>
</reference>
<proteinExistence type="predicted"/>
<evidence type="ECO:0000256" key="1">
    <source>
        <dbReference type="SAM" id="MobiDB-lite"/>
    </source>
</evidence>
<dbReference type="VEuPathDB" id="ToxoDB:EMH_0014040"/>
<dbReference type="OrthoDB" id="347627at2759"/>
<feature type="compositionally biased region" description="Basic and acidic residues" evidence="1">
    <location>
        <begin position="84"/>
        <end position="95"/>
    </location>
</feature>
<sequence>MPLFSQEPWLTEEELKTHPLGPLRKELAPLAVGYVEDAIQELTESLDSSTVYNPFKEVDIDGYGKVLIHGERSTAYPSSAPPATEERRTPSQELEDRDHLQISGVLVCHLPGVDVGVVINQPEGVDQAVPILNEEMDGDELDFFRQTLEETIAEFVQTTSKVSSELFWLIPHC</sequence>
<dbReference type="RefSeq" id="XP_013355451.1">
    <property type="nucleotide sequence ID" value="XM_013499997.1"/>
</dbReference>
<organism evidence="2 3">
    <name type="scientific">Eimeria mitis</name>
    <dbReference type="NCBI Taxonomy" id="44415"/>
    <lineage>
        <taxon>Eukaryota</taxon>
        <taxon>Sar</taxon>
        <taxon>Alveolata</taxon>
        <taxon>Apicomplexa</taxon>
        <taxon>Conoidasida</taxon>
        <taxon>Coccidia</taxon>
        <taxon>Eucoccidiorida</taxon>
        <taxon>Eimeriorina</taxon>
        <taxon>Eimeriidae</taxon>
        <taxon>Eimeria</taxon>
    </lineage>
</organism>
<feature type="region of interest" description="Disordered" evidence="1">
    <location>
        <begin position="73"/>
        <end position="95"/>
    </location>
</feature>